<gene>
    <name evidence="1" type="ORF">OOZ53_24050</name>
</gene>
<dbReference type="EMBL" id="JAPJZH010000023">
    <property type="protein sequence ID" value="MDA4848452.1"/>
    <property type="molecule type" value="Genomic_DNA"/>
</dbReference>
<organism evidence="1 2">
    <name type="scientific">Hoeflea poritis</name>
    <dbReference type="NCBI Taxonomy" id="2993659"/>
    <lineage>
        <taxon>Bacteria</taxon>
        <taxon>Pseudomonadati</taxon>
        <taxon>Pseudomonadota</taxon>
        <taxon>Alphaproteobacteria</taxon>
        <taxon>Hyphomicrobiales</taxon>
        <taxon>Rhizobiaceae</taxon>
        <taxon>Hoeflea</taxon>
    </lineage>
</organism>
<name>A0ABT4VWN1_9HYPH</name>
<comment type="caution">
    <text evidence="1">The sequence shown here is derived from an EMBL/GenBank/DDBJ whole genome shotgun (WGS) entry which is preliminary data.</text>
</comment>
<evidence type="ECO:0000313" key="1">
    <source>
        <dbReference type="EMBL" id="MDA4848452.1"/>
    </source>
</evidence>
<dbReference type="NCBIfam" id="NF005679">
    <property type="entry name" value="PRK07475.1"/>
    <property type="match status" value="1"/>
</dbReference>
<dbReference type="Proteomes" id="UP001148313">
    <property type="component" value="Unassembled WGS sequence"/>
</dbReference>
<keyword evidence="2" id="KW-1185">Reference proteome</keyword>
<protein>
    <submittedName>
        <fullName evidence="1">Aspartate/glutamate racemase family protein</fullName>
    </submittedName>
</protein>
<reference evidence="1" key="1">
    <citation type="submission" date="2022-11" db="EMBL/GenBank/DDBJ databases">
        <title>Hoeflea poritis sp. nov., isolated from scleractinian coral Porites lutea.</title>
        <authorList>
            <person name="Zhang G."/>
            <person name="Wei Q."/>
            <person name="Cai L."/>
        </authorList>
    </citation>
    <scope>NUCLEOTIDE SEQUENCE</scope>
    <source>
        <strain evidence="1">E7-10</strain>
    </source>
</reference>
<evidence type="ECO:0000313" key="2">
    <source>
        <dbReference type="Proteomes" id="UP001148313"/>
    </source>
</evidence>
<accession>A0ABT4VWN1</accession>
<proteinExistence type="predicted"/>
<sequence length="255" mass="27828">MSVEFGGKTVYGATIGIMMLETQFPRIHGDIANAYTWPFPVQYRIVRGATPDKVVRNNPLELVDDFIAAAKDLVASGCDGLTTNCGFLALIQDRVSDAVPVPVATSSLMQIPLVQQMLPRGKRVGVITISETNLSEAHLCAANAPLDTPIVGTDKGRAFTHGILDDQPSIDFADCRLDLLDAARALVTSHDNIGAIVLECTNMTPYARDIRKLTGLPVFSIYSFVRWFHQGLVPDRFELTLDDPTLNLTGRQSEL</sequence>
<dbReference type="RefSeq" id="WP_271092318.1">
    <property type="nucleotide sequence ID" value="NZ_JAPJZH010000023.1"/>
</dbReference>